<dbReference type="GO" id="GO:0009244">
    <property type="term" value="P:lipopolysaccharide core region biosynthetic process"/>
    <property type="evidence" value="ECO:0007669"/>
    <property type="project" value="TreeGrafter"/>
</dbReference>
<protein>
    <submittedName>
        <fullName evidence="3">Uncharacterized protein</fullName>
    </submittedName>
</protein>
<sequence length="424" mass="47210">QGWDITMAVLKAFVPIIENNPHIKHILECRHEKDAPATKIANSLNLNMKVERISGLEVQVPRAQLFENLLSVTVPPDKRMPTLILSDRWRRKARRLIPAGTIGICVKTSTINRDYPHVQELAEILATRGRNVVLLHHEPAEKTGVITDNPRIIDLQNKIDCGTLCAIIERCSCVITPDSGPMHIALTLGTPCVTIEGPTKPEVYLWSYNGSPKKVLQKPLKCIACWHRGAEALRCAGSGYADHECMNWPPNEVADAAEEIMLEPGTVRKQPKRKPKKRTVVKETPVRAKVIEPERPKPAPARARGSNSKLWMTMLYQDEPAALMERFIERVVQHPAICKVIAVNGGKESSELSTMLRKTGKTDIFNIPYPQGFFGAQANQRNASFMPVPAGTPVLMMDPDEEMSPALYEWLGEFAGSGIQYAEV</sequence>
<dbReference type="GO" id="GO:0008713">
    <property type="term" value="F:ADP-heptose-lipopolysaccharide heptosyltransferase activity"/>
    <property type="evidence" value="ECO:0007669"/>
    <property type="project" value="TreeGrafter"/>
</dbReference>
<keyword evidence="2" id="KW-0808">Transferase</keyword>
<evidence type="ECO:0000313" key="3">
    <source>
        <dbReference type="EMBL" id="KKK88332.1"/>
    </source>
</evidence>
<accession>A0A0F8Z3J5</accession>
<organism evidence="3">
    <name type="scientific">marine sediment metagenome</name>
    <dbReference type="NCBI Taxonomy" id="412755"/>
    <lineage>
        <taxon>unclassified sequences</taxon>
        <taxon>metagenomes</taxon>
        <taxon>ecological metagenomes</taxon>
    </lineage>
</organism>
<gene>
    <name evidence="3" type="ORF">LCGC14_2744230</name>
</gene>
<dbReference type="PANTHER" id="PTHR30160:SF7">
    <property type="entry name" value="ADP-HEPTOSE--LPS HEPTOSYLTRANSFERASE 2"/>
    <property type="match status" value="1"/>
</dbReference>
<dbReference type="GO" id="GO:0005829">
    <property type="term" value="C:cytosol"/>
    <property type="evidence" value="ECO:0007669"/>
    <property type="project" value="TreeGrafter"/>
</dbReference>
<evidence type="ECO:0000256" key="1">
    <source>
        <dbReference type="ARBA" id="ARBA00022676"/>
    </source>
</evidence>
<keyword evidence="1" id="KW-0328">Glycosyltransferase</keyword>
<feature type="non-terminal residue" evidence="3">
    <location>
        <position position="1"/>
    </location>
</feature>
<dbReference type="CDD" id="cd03789">
    <property type="entry name" value="GT9_LPS_heptosyltransferase"/>
    <property type="match status" value="1"/>
</dbReference>
<dbReference type="SUPFAM" id="SSF53756">
    <property type="entry name" value="UDP-Glycosyltransferase/glycogen phosphorylase"/>
    <property type="match status" value="1"/>
</dbReference>
<dbReference type="Pfam" id="PF01075">
    <property type="entry name" value="Glyco_transf_9"/>
    <property type="match status" value="1"/>
</dbReference>
<proteinExistence type="predicted"/>
<dbReference type="EMBL" id="LAZR01049999">
    <property type="protein sequence ID" value="KKK88332.1"/>
    <property type="molecule type" value="Genomic_DNA"/>
</dbReference>
<name>A0A0F8Z3J5_9ZZZZ</name>
<reference evidence="3" key="1">
    <citation type="journal article" date="2015" name="Nature">
        <title>Complex archaea that bridge the gap between prokaryotes and eukaryotes.</title>
        <authorList>
            <person name="Spang A."/>
            <person name="Saw J.H."/>
            <person name="Jorgensen S.L."/>
            <person name="Zaremba-Niedzwiedzka K."/>
            <person name="Martijn J."/>
            <person name="Lind A.E."/>
            <person name="van Eijk R."/>
            <person name="Schleper C."/>
            <person name="Guy L."/>
            <person name="Ettema T.J."/>
        </authorList>
    </citation>
    <scope>NUCLEOTIDE SEQUENCE</scope>
</reference>
<comment type="caution">
    <text evidence="3">The sequence shown here is derived from an EMBL/GenBank/DDBJ whole genome shotgun (WGS) entry which is preliminary data.</text>
</comment>
<dbReference type="InterPro" id="IPR002201">
    <property type="entry name" value="Glyco_trans_9"/>
</dbReference>
<dbReference type="Gene3D" id="3.40.50.2000">
    <property type="entry name" value="Glycogen Phosphorylase B"/>
    <property type="match status" value="1"/>
</dbReference>
<dbReference type="InterPro" id="IPR051199">
    <property type="entry name" value="LPS_LOS_Heptosyltrfase"/>
</dbReference>
<feature type="non-terminal residue" evidence="3">
    <location>
        <position position="424"/>
    </location>
</feature>
<dbReference type="PANTHER" id="PTHR30160">
    <property type="entry name" value="TETRAACYLDISACCHARIDE 4'-KINASE-RELATED"/>
    <property type="match status" value="1"/>
</dbReference>
<dbReference type="AlphaFoldDB" id="A0A0F8Z3J5"/>
<evidence type="ECO:0000256" key="2">
    <source>
        <dbReference type="ARBA" id="ARBA00022679"/>
    </source>
</evidence>